<protein>
    <submittedName>
        <fullName evidence="2">Uncharacterized protein</fullName>
    </submittedName>
</protein>
<proteinExistence type="predicted"/>
<organism evidence="2 3">
    <name type="scientific">Burkholderia ubonensis</name>
    <dbReference type="NCBI Taxonomy" id="101571"/>
    <lineage>
        <taxon>Bacteria</taxon>
        <taxon>Pseudomonadati</taxon>
        <taxon>Pseudomonadota</taxon>
        <taxon>Betaproteobacteria</taxon>
        <taxon>Burkholderiales</taxon>
        <taxon>Burkholderiaceae</taxon>
        <taxon>Burkholderia</taxon>
        <taxon>Burkholderia cepacia complex</taxon>
    </lineage>
</organism>
<gene>
    <name evidence="2" type="ORF">WI38_24485</name>
</gene>
<sequence>MGRFKQPGNEFSKFDVNASPARSATMHFVSLTPSGAREADFEPQRETPLPKAEAQCSSR</sequence>
<name>A0A102LL61_9BURK</name>
<dbReference type="Proteomes" id="UP000065521">
    <property type="component" value="Unassembled WGS sequence"/>
</dbReference>
<evidence type="ECO:0000313" key="2">
    <source>
        <dbReference type="EMBL" id="KUZ86049.1"/>
    </source>
</evidence>
<reference evidence="2 3" key="1">
    <citation type="submission" date="2015-11" db="EMBL/GenBank/DDBJ databases">
        <title>Expanding the genomic diversity of Burkholderia species for the development of highly accurate diagnostics.</title>
        <authorList>
            <person name="Sahl J."/>
            <person name="Keim P."/>
            <person name="Wagner D."/>
        </authorList>
    </citation>
    <scope>NUCLEOTIDE SEQUENCE [LARGE SCALE GENOMIC DNA]</scope>
    <source>
        <strain evidence="2 3">RF32-BP4</strain>
    </source>
</reference>
<evidence type="ECO:0000313" key="3">
    <source>
        <dbReference type="Proteomes" id="UP000065521"/>
    </source>
</evidence>
<dbReference type="EMBL" id="LOTN01000051">
    <property type="protein sequence ID" value="KUZ86049.1"/>
    <property type="molecule type" value="Genomic_DNA"/>
</dbReference>
<evidence type="ECO:0000256" key="1">
    <source>
        <dbReference type="SAM" id="MobiDB-lite"/>
    </source>
</evidence>
<accession>A0A102LL61</accession>
<feature type="region of interest" description="Disordered" evidence="1">
    <location>
        <begin position="31"/>
        <end position="59"/>
    </location>
</feature>
<dbReference type="AlphaFoldDB" id="A0A102LL61"/>
<comment type="caution">
    <text evidence="2">The sequence shown here is derived from an EMBL/GenBank/DDBJ whole genome shotgun (WGS) entry which is preliminary data.</text>
</comment>